<dbReference type="InterPro" id="IPR000600">
    <property type="entry name" value="ROK"/>
</dbReference>
<dbReference type="NCBIfam" id="TIGR00744">
    <property type="entry name" value="ROK_glcA_fam"/>
    <property type="match status" value="1"/>
</dbReference>
<dbReference type="GO" id="GO:0005737">
    <property type="term" value="C:cytoplasm"/>
    <property type="evidence" value="ECO:0007669"/>
    <property type="project" value="InterPro"/>
</dbReference>
<evidence type="ECO:0000313" key="9">
    <source>
        <dbReference type="EMBL" id="ARU59898.1"/>
    </source>
</evidence>
<dbReference type="GO" id="GO:0005524">
    <property type="term" value="F:ATP binding"/>
    <property type="evidence" value="ECO:0007669"/>
    <property type="project" value="UniProtKB-KW"/>
</dbReference>
<keyword evidence="7" id="KW-0067">ATP-binding</keyword>
<dbReference type="EMBL" id="CP021434">
    <property type="protein sequence ID" value="ARU59898.1"/>
    <property type="molecule type" value="Genomic_DNA"/>
</dbReference>
<proteinExistence type="inferred from homology"/>
<dbReference type="Gene3D" id="3.30.420.40">
    <property type="match status" value="2"/>
</dbReference>
<protein>
    <recommendedName>
        <fullName evidence="3">Glucokinase</fullName>
        <ecNumber evidence="2">2.7.1.2</ecNumber>
    </recommendedName>
    <alternativeName>
        <fullName evidence="8">Glucose kinase</fullName>
    </alternativeName>
</protein>
<dbReference type="GO" id="GO:0004340">
    <property type="term" value="F:glucokinase activity"/>
    <property type="evidence" value="ECO:0007669"/>
    <property type="project" value="UniProtKB-EC"/>
</dbReference>
<keyword evidence="4" id="KW-0808">Transferase</keyword>
<keyword evidence="10" id="KW-1185">Reference proteome</keyword>
<evidence type="ECO:0000256" key="4">
    <source>
        <dbReference type="ARBA" id="ARBA00022679"/>
    </source>
</evidence>
<dbReference type="PROSITE" id="PS01125">
    <property type="entry name" value="ROK"/>
    <property type="match status" value="1"/>
</dbReference>
<dbReference type="RefSeq" id="WP_087455285.1">
    <property type="nucleotide sequence ID" value="NZ_CP021434.1"/>
</dbReference>
<dbReference type="KEGG" id="tum:CBW65_01605"/>
<reference evidence="10" key="1">
    <citation type="submission" date="2017-05" db="EMBL/GenBank/DDBJ databases">
        <authorList>
            <person name="Sung H."/>
        </authorList>
    </citation>
    <scope>NUCLEOTIDE SEQUENCE [LARGE SCALE GENOMIC DNA]</scope>
    <source>
        <strain evidence="10">AR23208</strain>
    </source>
</reference>
<dbReference type="SUPFAM" id="SSF53067">
    <property type="entry name" value="Actin-like ATPase domain"/>
    <property type="match status" value="1"/>
</dbReference>
<comment type="similarity">
    <text evidence="1">Belongs to the ROK (NagC/XylR) family.</text>
</comment>
<dbReference type="PANTHER" id="PTHR18964">
    <property type="entry name" value="ROK (REPRESSOR, ORF, KINASE) FAMILY"/>
    <property type="match status" value="1"/>
</dbReference>
<accession>A0A1Y0IHE3</accession>
<evidence type="ECO:0000256" key="5">
    <source>
        <dbReference type="ARBA" id="ARBA00022741"/>
    </source>
</evidence>
<dbReference type="InterPro" id="IPR004654">
    <property type="entry name" value="ROK_glcA"/>
</dbReference>
<sequence length="314" mass="32008">MRQFIGIDIGGTTIKGAVVTGDGRMRSRIERDTSPELGADRVIDSIAGLVRDLAQGAGLSLTEFAGLGFGVPAFLDAETGYVETAVNLGWHNVPLLGELQQRLGQLPMRIDNDANVAALGEARAGGGLGARDVLCVTLGTGVGGGVIIDGKIVRGASGMGGEIGHVTLEPDGRCCNCGRRGCLETISSATGIVAAVNARLAAGHPSSLRQEAALSTRVIFDHAAKGDEVASAVIAYAIDRLGLALANVGTTLNPQVIVIGGGVSQAGEALLLPLREAFANYALPRVVRGTKIELATLGNDAGVVGAALLFMEGH</sequence>
<evidence type="ECO:0000256" key="3">
    <source>
        <dbReference type="ARBA" id="ARBA00014701"/>
    </source>
</evidence>
<dbReference type="PANTHER" id="PTHR18964:SF149">
    <property type="entry name" value="BIFUNCTIONAL UDP-N-ACETYLGLUCOSAMINE 2-EPIMERASE_N-ACETYLMANNOSAMINE KINASE"/>
    <property type="match status" value="1"/>
</dbReference>
<dbReference type="OrthoDB" id="9810372at2"/>
<evidence type="ECO:0000256" key="6">
    <source>
        <dbReference type="ARBA" id="ARBA00022777"/>
    </source>
</evidence>
<evidence type="ECO:0000313" key="10">
    <source>
        <dbReference type="Proteomes" id="UP000195437"/>
    </source>
</evidence>
<dbReference type="InterPro" id="IPR043129">
    <property type="entry name" value="ATPase_NBD"/>
</dbReference>
<dbReference type="InterPro" id="IPR049874">
    <property type="entry name" value="ROK_cs"/>
</dbReference>
<gene>
    <name evidence="9" type="ORF">CBW65_01605</name>
</gene>
<evidence type="ECO:0000256" key="2">
    <source>
        <dbReference type="ARBA" id="ARBA00012323"/>
    </source>
</evidence>
<keyword evidence="5" id="KW-0547">Nucleotide-binding</keyword>
<evidence type="ECO:0000256" key="1">
    <source>
        <dbReference type="ARBA" id="ARBA00006479"/>
    </source>
</evidence>
<dbReference type="Pfam" id="PF00480">
    <property type="entry name" value="ROK"/>
    <property type="match status" value="1"/>
</dbReference>
<evidence type="ECO:0000256" key="7">
    <source>
        <dbReference type="ARBA" id="ARBA00022840"/>
    </source>
</evidence>
<keyword evidence="6" id="KW-0418">Kinase</keyword>
<evidence type="ECO:0000256" key="8">
    <source>
        <dbReference type="ARBA" id="ARBA00032386"/>
    </source>
</evidence>
<dbReference type="AlphaFoldDB" id="A0A1Y0IHE3"/>
<organism evidence="9 10">
    <name type="scientific">Tumebacillus avium</name>
    <dbReference type="NCBI Taxonomy" id="1903704"/>
    <lineage>
        <taxon>Bacteria</taxon>
        <taxon>Bacillati</taxon>
        <taxon>Bacillota</taxon>
        <taxon>Bacilli</taxon>
        <taxon>Bacillales</taxon>
        <taxon>Alicyclobacillaceae</taxon>
        <taxon>Tumebacillus</taxon>
    </lineage>
</organism>
<dbReference type="GO" id="GO:0006096">
    <property type="term" value="P:glycolytic process"/>
    <property type="evidence" value="ECO:0007669"/>
    <property type="project" value="InterPro"/>
</dbReference>
<dbReference type="EC" id="2.7.1.2" evidence="2"/>
<name>A0A1Y0IHE3_9BACL</name>
<dbReference type="Proteomes" id="UP000195437">
    <property type="component" value="Chromosome"/>
</dbReference>